<accession>A0A928V0M9</accession>
<sequence>MRLLSLFRWPFATAPSAVALSIRLTPLTALAAFVLGIVMAAAGLAYSAEGRINVIYVWLLWAGLPLLGSLLAVIPALTGRRRPWLFRWRQQHAQWHPSLAERLSMALLLQVWWLIAALGLLCGFGFLLLFSDLAFGWRSTLLQGPEPLYHLARGLALPWRELWPAALPSMELVEATRFYRIQPAPVDPQLAGGWWSFLLASMLVYNLLPRSLLAGILILRLQLLKRKVPVVSGSTAVVDRGAEPVLQARSLQDWQQVPVITWELADAGVEAAALRLGNNDWQRDEQQFRDWLKSPQEHLVWQVNAERSPVAELADLITMARSDGIRHQALRVVSGPQTDPQRHIASWQMFAARQGLVWLEQVS</sequence>
<keyword evidence="3" id="KW-1185">Reference proteome</keyword>
<keyword evidence="1" id="KW-0812">Transmembrane</keyword>
<evidence type="ECO:0000313" key="3">
    <source>
        <dbReference type="Proteomes" id="UP000652567"/>
    </source>
</evidence>
<evidence type="ECO:0000256" key="1">
    <source>
        <dbReference type="SAM" id="Phobius"/>
    </source>
</evidence>
<feature type="transmembrane region" description="Helical" evidence="1">
    <location>
        <begin position="29"/>
        <end position="48"/>
    </location>
</feature>
<protein>
    <submittedName>
        <fullName evidence="2">DUF2868 domain-containing protein</fullName>
    </submittedName>
</protein>
<feature type="transmembrane region" description="Helical" evidence="1">
    <location>
        <begin position="194"/>
        <end position="219"/>
    </location>
</feature>
<gene>
    <name evidence="2" type="ORF">C4F51_02935</name>
</gene>
<proteinExistence type="predicted"/>
<dbReference type="Proteomes" id="UP000652567">
    <property type="component" value="Unassembled WGS sequence"/>
</dbReference>
<comment type="caution">
    <text evidence="2">The sequence shown here is derived from an EMBL/GenBank/DDBJ whole genome shotgun (WGS) entry which is preliminary data.</text>
</comment>
<organism evidence="2 3">
    <name type="scientific">Cellvibrio polysaccharolyticus</name>
    <dbReference type="NCBI Taxonomy" id="2082724"/>
    <lineage>
        <taxon>Bacteria</taxon>
        <taxon>Pseudomonadati</taxon>
        <taxon>Pseudomonadota</taxon>
        <taxon>Gammaproteobacteria</taxon>
        <taxon>Cellvibrionales</taxon>
        <taxon>Cellvibrionaceae</taxon>
        <taxon>Cellvibrio</taxon>
    </lineage>
</organism>
<dbReference type="EMBL" id="PRDL01000001">
    <property type="protein sequence ID" value="MBE8716137.1"/>
    <property type="molecule type" value="Genomic_DNA"/>
</dbReference>
<reference evidence="2" key="1">
    <citation type="submission" date="2018-07" db="EMBL/GenBank/DDBJ databases">
        <title>Genome assembly of strain Ka43.</title>
        <authorList>
            <person name="Kukolya J."/>
            <person name="Nagy I."/>
            <person name="Horvath B."/>
            <person name="Toth A."/>
        </authorList>
    </citation>
    <scope>NUCLEOTIDE SEQUENCE</scope>
    <source>
        <strain evidence="2">KB43</strain>
    </source>
</reference>
<name>A0A928V0M9_9GAMM</name>
<keyword evidence="1" id="KW-0472">Membrane</keyword>
<feature type="transmembrane region" description="Helical" evidence="1">
    <location>
        <begin position="55"/>
        <end position="77"/>
    </location>
</feature>
<dbReference type="InterPro" id="IPR021296">
    <property type="entry name" value="DUF2868"/>
</dbReference>
<dbReference type="Pfam" id="PF11067">
    <property type="entry name" value="DUF2868"/>
    <property type="match status" value="1"/>
</dbReference>
<feature type="transmembrane region" description="Helical" evidence="1">
    <location>
        <begin position="111"/>
        <end position="135"/>
    </location>
</feature>
<evidence type="ECO:0000313" key="2">
    <source>
        <dbReference type="EMBL" id="MBE8716137.1"/>
    </source>
</evidence>
<keyword evidence="1" id="KW-1133">Transmembrane helix</keyword>
<dbReference type="AlphaFoldDB" id="A0A928V0M9"/>